<dbReference type="Gene3D" id="6.10.250.2990">
    <property type="match status" value="1"/>
</dbReference>
<dbReference type="EMBL" id="MAYM02001785">
    <property type="protein sequence ID" value="RLN10828.1"/>
    <property type="molecule type" value="Genomic_DNA"/>
</dbReference>
<evidence type="ECO:0000256" key="5">
    <source>
        <dbReference type="ARBA" id="ARBA00022829"/>
    </source>
</evidence>
<evidence type="ECO:0000256" key="1">
    <source>
        <dbReference type="ARBA" id="ARBA00004123"/>
    </source>
</evidence>
<feature type="compositionally biased region" description="Low complexity" evidence="8">
    <location>
        <begin position="280"/>
        <end position="295"/>
    </location>
</feature>
<comment type="caution">
    <text evidence="11">The sequence shown here is derived from an EMBL/GenBank/DDBJ whole genome shotgun (WGS) entry which is preliminary data.</text>
</comment>
<reference evidence="10" key="3">
    <citation type="submission" date="2020-06" db="EMBL/GenBank/DDBJ databases">
        <authorList>
            <person name="Studholme D.J."/>
        </authorList>
    </citation>
    <scope>NUCLEOTIDE SEQUENCE</scope>
    <source>
        <strain evidence="10">NZFS 3630</strain>
    </source>
</reference>
<protein>
    <recommendedName>
        <fullName evidence="9">Inner centromere protein ARK-binding domain-containing protein</fullName>
    </recommendedName>
</protein>
<dbReference type="PANTHER" id="PTHR13142:SF1">
    <property type="entry name" value="INNER CENTROMERE PROTEIN"/>
    <property type="match status" value="1"/>
</dbReference>
<dbReference type="InterPro" id="IPR005635">
    <property type="entry name" value="Inner_centromere_prot_ARK-bd"/>
</dbReference>
<reference evidence="10" key="1">
    <citation type="journal article" date="2015" name="Genom Data">
        <title>Genome sequences of six Phytophthora species associated with forests in New Zealand.</title>
        <authorList>
            <person name="Studholme D.J."/>
            <person name="McDougal R.L."/>
            <person name="Sambles C."/>
            <person name="Hansen E."/>
            <person name="Hardy G."/>
            <person name="Grant M."/>
            <person name="Ganley R.J."/>
            <person name="Williams N.M."/>
        </authorList>
    </citation>
    <scope>NUCLEOTIDE SEQUENCE</scope>
    <source>
        <strain evidence="10">NZFS 3630</strain>
    </source>
</reference>
<evidence type="ECO:0000256" key="8">
    <source>
        <dbReference type="SAM" id="MobiDB-lite"/>
    </source>
</evidence>
<keyword evidence="5" id="KW-0159">Chromosome partition</keyword>
<keyword evidence="6" id="KW-0206">Cytoskeleton</keyword>
<comment type="subcellular location">
    <subcellularLocation>
        <location evidence="2">Cytoplasm</location>
        <location evidence="2">Cytoskeleton</location>
        <location evidence="2">Spindle</location>
    </subcellularLocation>
    <subcellularLocation>
        <location evidence="1">Nucleus</location>
    </subcellularLocation>
</comment>
<feature type="compositionally biased region" description="Acidic residues" evidence="8">
    <location>
        <begin position="323"/>
        <end position="332"/>
    </location>
</feature>
<gene>
    <name evidence="11" type="ORF">BBI17_008541</name>
    <name evidence="10" type="ORF">JM18_008110</name>
</gene>
<evidence type="ECO:0000313" key="11">
    <source>
        <dbReference type="EMBL" id="RLN10828.1"/>
    </source>
</evidence>
<accession>A0A3R7GK60</accession>
<evidence type="ECO:0000256" key="2">
    <source>
        <dbReference type="ARBA" id="ARBA00004186"/>
    </source>
</evidence>
<sequence>MPALVNYHTELTGNPVTHLNVEKQLKQEALLSKEESLIASATEGGGDSKEDEHPTMQTAAPMANRDSVISTVSSISEPSVVEAALKAGASTASTAANGERRVISNLVSGLHSFTTLIDKESSQDGNSTRSAPVINALKLAEKSRLLEEKKQLEKEKRRAALKKKLDEHKKAAALKERSERDAREKREQERLNERKKREAELARKRQQKVKEMRAGLEKKRAMLAAEKRSGIINGGMPSKALAVPSAPAQQKHRGLVNAPDSSKPATKPLLKPIPKPMPKPVSKQALKLASKAAAKPMKTQVAPVKLAPKSPEIVNYEMSDNAESSDGDSSDSDSEHHGKKKVPKWAQKNHLNKILHAQFGKNAVDPSPTIFKDFVDTCDLESIFETTDTKKKKKFARRTSSGNWLADRPTARDRALYQRDMGYDRVSDMIGTPDKELITRGEAVRPTGPHQMH</sequence>
<feature type="region of interest" description="Disordered" evidence="8">
    <location>
        <begin position="232"/>
        <end position="346"/>
    </location>
</feature>
<organism evidence="11 12">
    <name type="scientific">Phytophthora kernoviae</name>
    <dbReference type="NCBI Taxonomy" id="325452"/>
    <lineage>
        <taxon>Eukaryota</taxon>
        <taxon>Sar</taxon>
        <taxon>Stramenopiles</taxon>
        <taxon>Oomycota</taxon>
        <taxon>Peronosporomycetes</taxon>
        <taxon>Peronosporales</taxon>
        <taxon>Peronosporaceae</taxon>
        <taxon>Phytophthora</taxon>
    </lineage>
</organism>
<keyword evidence="4" id="KW-0963">Cytoplasm</keyword>
<dbReference type="GO" id="GO:0007059">
    <property type="term" value="P:chromosome segregation"/>
    <property type="evidence" value="ECO:0007669"/>
    <property type="project" value="UniProtKB-KW"/>
</dbReference>
<evidence type="ECO:0000313" key="12">
    <source>
        <dbReference type="Proteomes" id="UP000285883"/>
    </source>
</evidence>
<comment type="similarity">
    <text evidence="3">Belongs to the INCENP family.</text>
</comment>
<evidence type="ECO:0000259" key="9">
    <source>
        <dbReference type="Pfam" id="PF03941"/>
    </source>
</evidence>
<keyword evidence="7" id="KW-0539">Nucleus</keyword>
<proteinExistence type="inferred from homology"/>
<dbReference type="GO" id="GO:0005634">
    <property type="term" value="C:nucleus"/>
    <property type="evidence" value="ECO:0007669"/>
    <property type="project" value="UniProtKB-SubCell"/>
</dbReference>
<feature type="domain" description="Inner centromere protein ARK-binding" evidence="9">
    <location>
        <begin position="327"/>
        <end position="384"/>
    </location>
</feature>
<dbReference type="AlphaFoldDB" id="A0A3R7GK60"/>
<dbReference type="EMBL" id="JPWU03000427">
    <property type="protein sequence ID" value="KAG2515796.1"/>
    <property type="molecule type" value="Genomic_DNA"/>
</dbReference>
<feature type="region of interest" description="Disordered" evidence="8">
    <location>
        <begin position="34"/>
        <end position="65"/>
    </location>
</feature>
<reference evidence="11 12" key="2">
    <citation type="submission" date="2018-07" db="EMBL/GenBank/DDBJ databases">
        <title>Genome sequencing of oomycete isolates from Chile give support for New Zealand origin for Phytophthora kernoviae and make available the first Nothophytophthora sp. genome.</title>
        <authorList>
            <person name="Studholme D.J."/>
            <person name="Sanfuentes E."/>
            <person name="Panda P."/>
            <person name="Hill R."/>
            <person name="Sambles C."/>
            <person name="Grant M."/>
            <person name="Williams N.M."/>
            <person name="Mcdougal R.L."/>
        </authorList>
    </citation>
    <scope>NUCLEOTIDE SEQUENCE [LARGE SCALE GENOMIC DNA]</scope>
    <source>
        <strain evidence="11">Chile2</strain>
    </source>
</reference>
<name>A0A3R7GK60_9STRA</name>
<evidence type="ECO:0000256" key="6">
    <source>
        <dbReference type="ARBA" id="ARBA00023212"/>
    </source>
</evidence>
<evidence type="ECO:0000256" key="7">
    <source>
        <dbReference type="ARBA" id="ARBA00023242"/>
    </source>
</evidence>
<dbReference type="PANTHER" id="PTHR13142">
    <property type="entry name" value="INNER CENTROMERE PROTEIN"/>
    <property type="match status" value="1"/>
</dbReference>
<dbReference type="GO" id="GO:0005819">
    <property type="term" value="C:spindle"/>
    <property type="evidence" value="ECO:0007669"/>
    <property type="project" value="UniProtKB-SubCell"/>
</dbReference>
<feature type="region of interest" description="Disordered" evidence="8">
    <location>
        <begin position="146"/>
        <end position="215"/>
    </location>
</feature>
<evidence type="ECO:0000313" key="10">
    <source>
        <dbReference type="EMBL" id="KAG2515796.1"/>
    </source>
</evidence>
<evidence type="ECO:0000256" key="3">
    <source>
        <dbReference type="ARBA" id="ARBA00010042"/>
    </source>
</evidence>
<evidence type="ECO:0000256" key="4">
    <source>
        <dbReference type="ARBA" id="ARBA00022490"/>
    </source>
</evidence>
<dbReference type="Pfam" id="PF03941">
    <property type="entry name" value="INCENP_ARK-bind"/>
    <property type="match status" value="1"/>
</dbReference>
<dbReference type="Proteomes" id="UP000285883">
    <property type="component" value="Unassembled WGS sequence"/>
</dbReference>
<dbReference type="Proteomes" id="UP000792063">
    <property type="component" value="Unassembled WGS sequence"/>
</dbReference>